<dbReference type="AlphaFoldDB" id="A0A0A9C3W9"/>
<reference evidence="1" key="2">
    <citation type="journal article" date="2015" name="Data Brief">
        <title>Shoot transcriptome of the giant reed, Arundo donax.</title>
        <authorList>
            <person name="Barrero R.A."/>
            <person name="Guerrero F.D."/>
            <person name="Moolhuijzen P."/>
            <person name="Goolsby J.A."/>
            <person name="Tidwell J."/>
            <person name="Bellgard S.E."/>
            <person name="Bellgard M.I."/>
        </authorList>
    </citation>
    <scope>NUCLEOTIDE SEQUENCE</scope>
    <source>
        <tissue evidence="1">Shoot tissue taken approximately 20 cm above the soil surface</tissue>
    </source>
</reference>
<organism evidence="1">
    <name type="scientific">Arundo donax</name>
    <name type="common">Giant reed</name>
    <name type="synonym">Donax arundinaceus</name>
    <dbReference type="NCBI Taxonomy" id="35708"/>
    <lineage>
        <taxon>Eukaryota</taxon>
        <taxon>Viridiplantae</taxon>
        <taxon>Streptophyta</taxon>
        <taxon>Embryophyta</taxon>
        <taxon>Tracheophyta</taxon>
        <taxon>Spermatophyta</taxon>
        <taxon>Magnoliopsida</taxon>
        <taxon>Liliopsida</taxon>
        <taxon>Poales</taxon>
        <taxon>Poaceae</taxon>
        <taxon>PACMAD clade</taxon>
        <taxon>Arundinoideae</taxon>
        <taxon>Arundineae</taxon>
        <taxon>Arundo</taxon>
    </lineage>
</organism>
<dbReference type="EMBL" id="GBRH01228782">
    <property type="protein sequence ID" value="JAD69113.1"/>
    <property type="molecule type" value="Transcribed_RNA"/>
</dbReference>
<sequence>MRRRHVAPCSDTVTHRSCRVVTCRLPVSVIIYLKLN</sequence>
<name>A0A0A9C3W9_ARUDO</name>
<reference evidence="1" key="1">
    <citation type="submission" date="2014-09" db="EMBL/GenBank/DDBJ databases">
        <authorList>
            <person name="Magalhaes I.L.F."/>
            <person name="Oliveira U."/>
            <person name="Santos F.R."/>
            <person name="Vidigal T.H.D.A."/>
            <person name="Brescovit A.D."/>
            <person name="Santos A.J."/>
        </authorList>
    </citation>
    <scope>NUCLEOTIDE SEQUENCE</scope>
    <source>
        <tissue evidence="1">Shoot tissue taken approximately 20 cm above the soil surface</tissue>
    </source>
</reference>
<proteinExistence type="predicted"/>
<evidence type="ECO:0000313" key="1">
    <source>
        <dbReference type="EMBL" id="JAD69113.1"/>
    </source>
</evidence>
<protein>
    <submittedName>
        <fullName evidence="1">Uncharacterized protein</fullName>
    </submittedName>
</protein>
<accession>A0A0A9C3W9</accession>